<evidence type="ECO:0000256" key="3">
    <source>
        <dbReference type="SAM" id="MobiDB-lite"/>
    </source>
</evidence>
<feature type="region of interest" description="Disordered" evidence="3">
    <location>
        <begin position="1"/>
        <end position="50"/>
    </location>
</feature>
<dbReference type="Gene3D" id="3.30.460.10">
    <property type="entry name" value="Beta Polymerase, domain 2"/>
    <property type="match status" value="1"/>
</dbReference>
<dbReference type="EMBL" id="JAPFQI010000027">
    <property type="protein sequence ID" value="MCW8088129.1"/>
    <property type="molecule type" value="Genomic_DNA"/>
</dbReference>
<comment type="function">
    <text evidence="2">Functions as a ribosomal silencing factor. Interacts with ribosomal protein uL14 (rplN), blocking formation of intersubunit bridge B8. Prevents association of the 30S and 50S ribosomal subunits and the formation of functional ribosomes, thus repressing translation.</text>
</comment>
<dbReference type="PANTHER" id="PTHR21043:SF0">
    <property type="entry name" value="MITOCHONDRIAL ASSEMBLY OF RIBOSOMAL LARGE SUBUNIT PROTEIN 1"/>
    <property type="match status" value="1"/>
</dbReference>
<accession>A0ABT3P136</accession>
<dbReference type="InterPro" id="IPR043519">
    <property type="entry name" value="NT_sf"/>
</dbReference>
<dbReference type="SUPFAM" id="SSF81301">
    <property type="entry name" value="Nucleotidyltransferase"/>
    <property type="match status" value="1"/>
</dbReference>
<comment type="subunit">
    <text evidence="2">Interacts with ribosomal protein uL14 (rplN).</text>
</comment>
<dbReference type="InterPro" id="IPR004394">
    <property type="entry name" value="Iojap/RsfS/C7orf30"/>
</dbReference>
<keyword evidence="2" id="KW-0963">Cytoplasm</keyword>
<keyword evidence="2" id="KW-0678">Repressor</keyword>
<dbReference type="Proteomes" id="UP001526430">
    <property type="component" value="Unassembled WGS sequence"/>
</dbReference>
<gene>
    <name evidence="2 4" type="primary">rsfS</name>
    <name evidence="4" type="ORF">OF850_21265</name>
</gene>
<keyword evidence="5" id="KW-1185">Reference proteome</keyword>
<evidence type="ECO:0000256" key="1">
    <source>
        <dbReference type="ARBA" id="ARBA00010574"/>
    </source>
</evidence>
<evidence type="ECO:0000313" key="5">
    <source>
        <dbReference type="Proteomes" id="UP001526430"/>
    </source>
</evidence>
<dbReference type="Pfam" id="PF02410">
    <property type="entry name" value="RsfS"/>
    <property type="match status" value="1"/>
</dbReference>
<comment type="subcellular location">
    <subcellularLocation>
        <location evidence="2">Cytoplasm</location>
    </subcellularLocation>
</comment>
<protein>
    <recommendedName>
        <fullName evidence="2">Ribosomal silencing factor RsfS</fullName>
    </recommendedName>
</protein>
<comment type="caution">
    <text evidence="4">The sequence shown here is derived from an EMBL/GenBank/DDBJ whole genome shotgun (WGS) entry which is preliminary data.</text>
</comment>
<dbReference type="PANTHER" id="PTHR21043">
    <property type="entry name" value="IOJAP SUPERFAMILY ORTHOLOG"/>
    <property type="match status" value="1"/>
</dbReference>
<organism evidence="4 5">
    <name type="scientific">Sabulicella glaciei</name>
    <dbReference type="NCBI Taxonomy" id="2984948"/>
    <lineage>
        <taxon>Bacteria</taxon>
        <taxon>Pseudomonadati</taxon>
        <taxon>Pseudomonadota</taxon>
        <taxon>Alphaproteobacteria</taxon>
        <taxon>Acetobacterales</taxon>
        <taxon>Acetobacteraceae</taxon>
        <taxon>Sabulicella</taxon>
    </lineage>
</organism>
<comment type="similarity">
    <text evidence="1 2">Belongs to the Iojap/RsfS family.</text>
</comment>
<evidence type="ECO:0000313" key="4">
    <source>
        <dbReference type="EMBL" id="MCW8088129.1"/>
    </source>
</evidence>
<sequence length="168" mass="17817">MRATPRSRAAKPEAAKPAPGPAKDTKAASAAGPRPRAARRKGPPADPGRLDRLVVAAVKSLEDDKAEDVTVLDVTGRASFTDRMVIATGLADRQIQAMAAHLDEALGKEGLKLRKDAVQASEDWVLIDAGDLVIHLFKPEARLVYDLEKMWGPDSPLGEAGPGEVSPI</sequence>
<dbReference type="NCBIfam" id="TIGR00090">
    <property type="entry name" value="rsfS_iojap_ybeB"/>
    <property type="match status" value="1"/>
</dbReference>
<reference evidence="4 5" key="1">
    <citation type="submission" date="2022-10" db="EMBL/GenBank/DDBJ databases">
        <title>Roseococcus glaciei nov., sp. nov., isolated from glacier.</title>
        <authorList>
            <person name="Liu Q."/>
            <person name="Xin Y.-H."/>
        </authorList>
    </citation>
    <scope>NUCLEOTIDE SEQUENCE [LARGE SCALE GENOMIC DNA]</scope>
    <source>
        <strain evidence="4 5">MDT2-1-1</strain>
    </source>
</reference>
<keyword evidence="2" id="KW-0810">Translation regulation</keyword>
<proteinExistence type="inferred from homology"/>
<name>A0ABT3P136_9PROT</name>
<dbReference type="HAMAP" id="MF_01477">
    <property type="entry name" value="Iojap_RsfS"/>
    <property type="match status" value="1"/>
</dbReference>
<evidence type="ECO:0000256" key="2">
    <source>
        <dbReference type="HAMAP-Rule" id="MF_01477"/>
    </source>
</evidence>